<feature type="domain" description="Response regulatory" evidence="3">
    <location>
        <begin position="8"/>
        <end position="122"/>
    </location>
</feature>
<dbReference type="SMART" id="SM00448">
    <property type="entry name" value="REC"/>
    <property type="match status" value="1"/>
</dbReference>
<evidence type="ECO:0000259" key="3">
    <source>
        <dbReference type="PROSITE" id="PS50110"/>
    </source>
</evidence>
<proteinExistence type="predicted"/>
<evidence type="ECO:0000313" key="4">
    <source>
        <dbReference type="EMBL" id="MEJ8825111.1"/>
    </source>
</evidence>
<gene>
    <name evidence="4" type="ORF">WKW80_24305</name>
</gene>
<dbReference type="InterPro" id="IPR001789">
    <property type="entry name" value="Sig_transdc_resp-reg_receiver"/>
</dbReference>
<sequence length="130" mass="13542">MNPTPSGAVLVVDDDDSMRHAIERLLHAVGLGTRAYPSAEALLAESLVEGVACIVSDFQLPAMSGLELLAELRARGNRTPVIVVTAHDTPALRREAIRRGASAYLAKPFRGSDLLAAIKAAGPSASASPT</sequence>
<dbReference type="PROSITE" id="PS50110">
    <property type="entry name" value="RESPONSE_REGULATORY"/>
    <property type="match status" value="1"/>
</dbReference>
<organism evidence="4 5">
    <name type="scientific">Variovorax humicola</name>
    <dbReference type="NCBI Taxonomy" id="1769758"/>
    <lineage>
        <taxon>Bacteria</taxon>
        <taxon>Pseudomonadati</taxon>
        <taxon>Pseudomonadota</taxon>
        <taxon>Betaproteobacteria</taxon>
        <taxon>Burkholderiales</taxon>
        <taxon>Comamonadaceae</taxon>
        <taxon>Variovorax</taxon>
    </lineage>
</organism>
<evidence type="ECO:0000256" key="1">
    <source>
        <dbReference type="ARBA" id="ARBA00022553"/>
    </source>
</evidence>
<dbReference type="PANTHER" id="PTHR44591">
    <property type="entry name" value="STRESS RESPONSE REGULATOR PROTEIN 1"/>
    <property type="match status" value="1"/>
</dbReference>
<keyword evidence="5" id="KW-1185">Reference proteome</keyword>
<dbReference type="PANTHER" id="PTHR44591:SF25">
    <property type="entry name" value="CHEMOTAXIS TWO-COMPONENT RESPONSE REGULATOR"/>
    <property type="match status" value="1"/>
</dbReference>
<accession>A0ABU8W757</accession>
<dbReference type="Gene3D" id="3.40.50.2300">
    <property type="match status" value="1"/>
</dbReference>
<dbReference type="InterPro" id="IPR050595">
    <property type="entry name" value="Bact_response_regulator"/>
</dbReference>
<feature type="modified residue" description="4-aspartylphosphate" evidence="2">
    <location>
        <position position="57"/>
    </location>
</feature>
<evidence type="ECO:0000313" key="5">
    <source>
        <dbReference type="Proteomes" id="UP001363010"/>
    </source>
</evidence>
<dbReference type="RefSeq" id="WP_340366138.1">
    <property type="nucleotide sequence ID" value="NZ_JBBKZV010000019.1"/>
</dbReference>
<dbReference type="EMBL" id="JBBKZV010000019">
    <property type="protein sequence ID" value="MEJ8825111.1"/>
    <property type="molecule type" value="Genomic_DNA"/>
</dbReference>
<comment type="caution">
    <text evidence="4">The sequence shown here is derived from an EMBL/GenBank/DDBJ whole genome shotgun (WGS) entry which is preliminary data.</text>
</comment>
<dbReference type="Pfam" id="PF00072">
    <property type="entry name" value="Response_reg"/>
    <property type="match status" value="1"/>
</dbReference>
<name>A0ABU8W757_9BURK</name>
<dbReference type="InterPro" id="IPR011006">
    <property type="entry name" value="CheY-like_superfamily"/>
</dbReference>
<dbReference type="SUPFAM" id="SSF52172">
    <property type="entry name" value="CheY-like"/>
    <property type="match status" value="1"/>
</dbReference>
<keyword evidence="1 2" id="KW-0597">Phosphoprotein</keyword>
<protein>
    <submittedName>
        <fullName evidence="4">Response regulator</fullName>
    </submittedName>
</protein>
<dbReference type="Proteomes" id="UP001363010">
    <property type="component" value="Unassembled WGS sequence"/>
</dbReference>
<evidence type="ECO:0000256" key="2">
    <source>
        <dbReference type="PROSITE-ProRule" id="PRU00169"/>
    </source>
</evidence>
<reference evidence="4 5" key="1">
    <citation type="submission" date="2024-03" db="EMBL/GenBank/DDBJ databases">
        <title>Novel species of the genus Variovorax.</title>
        <authorList>
            <person name="Liu Q."/>
            <person name="Xin Y.-H."/>
        </authorList>
    </citation>
    <scope>NUCLEOTIDE SEQUENCE [LARGE SCALE GENOMIC DNA]</scope>
    <source>
        <strain evidence="4 5">KACC 18501</strain>
    </source>
</reference>